<dbReference type="PANTHER" id="PTHR43685:SF2">
    <property type="entry name" value="GLYCOSYLTRANSFERASE 2-LIKE DOMAIN-CONTAINING PROTEIN"/>
    <property type="match status" value="1"/>
</dbReference>
<evidence type="ECO:0000313" key="3">
    <source>
        <dbReference type="Proteomes" id="UP001253851"/>
    </source>
</evidence>
<comment type="caution">
    <text evidence="2">The sequence shown here is derived from an EMBL/GenBank/DDBJ whole genome shotgun (WGS) entry which is preliminary data.</text>
</comment>
<dbReference type="EMBL" id="JARQDZ010000003">
    <property type="protein sequence ID" value="MDT2982881.1"/>
    <property type="molecule type" value="Genomic_DNA"/>
</dbReference>
<protein>
    <submittedName>
        <fullName evidence="2">Glycosyltransferase family 2 protein</fullName>
    </submittedName>
</protein>
<organism evidence="2 3">
    <name type="scientific">Enterococcus casseliflavus</name>
    <name type="common">Enterococcus flavescens</name>
    <dbReference type="NCBI Taxonomy" id="37734"/>
    <lineage>
        <taxon>Bacteria</taxon>
        <taxon>Bacillati</taxon>
        <taxon>Bacillota</taxon>
        <taxon>Bacilli</taxon>
        <taxon>Lactobacillales</taxon>
        <taxon>Enterococcaceae</taxon>
        <taxon>Enterococcus</taxon>
    </lineage>
</organism>
<dbReference type="AlphaFoldDB" id="A0ABD5FL70"/>
<dbReference type="RefSeq" id="WP_060792197.1">
    <property type="nucleotide sequence ID" value="NZ_BAAAXK010000011.1"/>
</dbReference>
<dbReference type="Gene3D" id="3.90.550.10">
    <property type="entry name" value="Spore Coat Polysaccharide Biosynthesis Protein SpsA, Chain A"/>
    <property type="match status" value="1"/>
</dbReference>
<gene>
    <name evidence="2" type="ORF">P7I34_09415</name>
</gene>
<dbReference type="InterPro" id="IPR029044">
    <property type="entry name" value="Nucleotide-diphossugar_trans"/>
</dbReference>
<dbReference type="Pfam" id="PF00535">
    <property type="entry name" value="Glycos_transf_2"/>
    <property type="match status" value="1"/>
</dbReference>
<dbReference type="CDD" id="cd00761">
    <property type="entry name" value="Glyco_tranf_GTA_type"/>
    <property type="match status" value="1"/>
</dbReference>
<dbReference type="InterPro" id="IPR001173">
    <property type="entry name" value="Glyco_trans_2-like"/>
</dbReference>
<feature type="domain" description="Glycosyltransferase 2-like" evidence="1">
    <location>
        <begin position="4"/>
        <end position="158"/>
    </location>
</feature>
<reference evidence="2 3" key="1">
    <citation type="submission" date="2023-03" db="EMBL/GenBank/DDBJ databases">
        <authorList>
            <person name="Shen W."/>
            <person name="Cai J."/>
        </authorList>
    </citation>
    <scope>NUCLEOTIDE SEQUENCE [LARGE SCALE GENOMIC DNA]</scope>
    <source>
        <strain evidence="2 3">B516</strain>
    </source>
</reference>
<dbReference type="PANTHER" id="PTHR43685">
    <property type="entry name" value="GLYCOSYLTRANSFERASE"/>
    <property type="match status" value="1"/>
</dbReference>
<dbReference type="Proteomes" id="UP001253851">
    <property type="component" value="Unassembled WGS sequence"/>
</dbReference>
<proteinExistence type="predicted"/>
<evidence type="ECO:0000313" key="2">
    <source>
        <dbReference type="EMBL" id="MDT2982881.1"/>
    </source>
</evidence>
<sequence>MHTFVICAYKESPFLIKCIESCKNQTSVLNNNSKIIMYTSTPNEYIKKISGQYGIPLFIKEGGSIGKDWNNALSVVETRYATIIHQDDLYLSNYGEKILNSFEENNNLNIVFCDYEEIDEQDNIRERNVNLKIKTFGLHLLSLLPYKKYQRRIYAFGNFICCPAVSYDLDRLKDFSFNESLRMAVDWDAWERIMKRHGEILYIPERLMYHRIHSESETTVNTVSKTREAEEYELYQRYWGKTIAKLLMKYYVNNQKSNQL</sequence>
<evidence type="ECO:0000259" key="1">
    <source>
        <dbReference type="Pfam" id="PF00535"/>
    </source>
</evidence>
<dbReference type="SUPFAM" id="SSF53448">
    <property type="entry name" value="Nucleotide-diphospho-sugar transferases"/>
    <property type="match status" value="1"/>
</dbReference>
<accession>A0ABD5FL70</accession>
<dbReference type="InterPro" id="IPR050834">
    <property type="entry name" value="Glycosyltransf_2"/>
</dbReference>
<name>A0ABD5FL70_ENTCA</name>